<dbReference type="EMBL" id="RAQM01000007">
    <property type="protein sequence ID" value="RKF04420.1"/>
    <property type="molecule type" value="Genomic_DNA"/>
</dbReference>
<evidence type="ECO:0000313" key="2">
    <source>
        <dbReference type="Proteomes" id="UP000285780"/>
    </source>
</evidence>
<name>A0A420E301_9FLAO</name>
<reference evidence="1 2" key="1">
    <citation type="submission" date="2018-09" db="EMBL/GenBank/DDBJ databases">
        <title>Genomic Encyclopedia of Archaeal and Bacterial Type Strains, Phase II (KMG-II): from individual species to whole genera.</title>
        <authorList>
            <person name="Goeker M."/>
        </authorList>
    </citation>
    <scope>NUCLEOTIDE SEQUENCE [LARGE SCALE GENOMIC DNA]</scope>
    <source>
        <strain evidence="1 2">DSM 16505</strain>
    </source>
</reference>
<sequence length="96" mass="11701">MSEEVKSKNIGKVYLQVMKQMDIDYNNELLLISKLKEEDKTNQNIHEMIDYQRDSFFSKYSWTIHPSFFHVKEMREDYLSKCTERCKDIFDKIYNS</sequence>
<dbReference type="Proteomes" id="UP000285780">
    <property type="component" value="Unassembled WGS sequence"/>
</dbReference>
<proteinExistence type="predicted"/>
<gene>
    <name evidence="1" type="ORF">C8N26_1090</name>
</gene>
<comment type="caution">
    <text evidence="1">The sequence shown here is derived from an EMBL/GenBank/DDBJ whole genome shotgun (WGS) entry which is preliminary data.</text>
</comment>
<dbReference type="AlphaFoldDB" id="A0A420E301"/>
<organism evidence="1 2">
    <name type="scientific">Tenacibaculum lutimaris</name>
    <dbReference type="NCBI Taxonomy" id="285258"/>
    <lineage>
        <taxon>Bacteria</taxon>
        <taxon>Pseudomonadati</taxon>
        <taxon>Bacteroidota</taxon>
        <taxon>Flavobacteriia</taxon>
        <taxon>Flavobacteriales</taxon>
        <taxon>Flavobacteriaceae</taxon>
        <taxon>Tenacibaculum</taxon>
    </lineage>
</organism>
<accession>A0A420E301</accession>
<keyword evidence="2" id="KW-1185">Reference proteome</keyword>
<evidence type="ECO:0000313" key="1">
    <source>
        <dbReference type="EMBL" id="RKF04420.1"/>
    </source>
</evidence>
<protein>
    <submittedName>
        <fullName evidence="1">Uncharacterized protein</fullName>
    </submittedName>
</protein>
<dbReference type="RefSeq" id="WP_120186369.1">
    <property type="nucleotide sequence ID" value="NZ_RAQM01000007.1"/>
</dbReference>